<evidence type="ECO:0000256" key="1">
    <source>
        <dbReference type="ARBA" id="ARBA00010617"/>
    </source>
</evidence>
<dbReference type="InterPro" id="IPR036396">
    <property type="entry name" value="Cyt_P450_sf"/>
</dbReference>
<sequence length="395" mass="44633">MTHDRTPCLEITAEALDRDPYPAFRALQEESSVGWVPELGMWLVAGYREVEAILRNSDDFVTGTPDSLIFDTFGEHMLTTEGAQHERFKSRFRGAFSPARIRASMEQKTEACSRLLLDGIVGSGKAEFRKAYASRLPVLSILSLFDIPFEEEPKLRLWYDGFEQALSNFARREDVRARAHGYVSEFHVLIRHHIARVRAAPDDSLLSQVVNDRSDDRLDDAEVCRNASIVFFGGISTVEAVVLNCLYALCTHPDALSSVQRNTDLIPQAIEETLRWLSPVQSATRHVVRDFSLGESTFREGDIVNCMLGAANHDPRVFDEPTAYRLDRTNVRKHLGFALGPHFCLGSNLARLEAITAIRHILERCPDIRLSADHSTDVRGFEFRQPAALHLEWRV</sequence>
<dbReference type="SUPFAM" id="SSF48264">
    <property type="entry name" value="Cytochrome P450"/>
    <property type="match status" value="1"/>
</dbReference>
<dbReference type="InterPro" id="IPR001128">
    <property type="entry name" value="Cyt_P450"/>
</dbReference>
<reference evidence="3" key="1">
    <citation type="journal article" date="2019" name="Int. J. Syst. Evol. Microbiol.">
        <title>The Global Catalogue of Microorganisms (GCM) 10K type strain sequencing project: providing services to taxonomists for standard genome sequencing and annotation.</title>
        <authorList>
            <consortium name="The Broad Institute Genomics Platform"/>
            <consortium name="The Broad Institute Genome Sequencing Center for Infectious Disease"/>
            <person name="Wu L."/>
            <person name="Ma J."/>
        </authorList>
    </citation>
    <scope>NUCLEOTIDE SEQUENCE [LARGE SCALE GENOMIC DNA]</scope>
    <source>
        <strain evidence="3">CCUG 52537</strain>
    </source>
</reference>
<dbReference type="PANTHER" id="PTHR46696">
    <property type="entry name" value="P450, PUTATIVE (EUROFUNG)-RELATED"/>
    <property type="match status" value="1"/>
</dbReference>
<dbReference type="PANTHER" id="PTHR46696:SF1">
    <property type="entry name" value="CYTOCHROME P450 YJIB-RELATED"/>
    <property type="match status" value="1"/>
</dbReference>
<protein>
    <submittedName>
        <fullName evidence="2">Cytochrome P450</fullName>
    </submittedName>
</protein>
<comment type="similarity">
    <text evidence="1">Belongs to the cytochrome P450 family.</text>
</comment>
<keyword evidence="3" id="KW-1185">Reference proteome</keyword>
<dbReference type="EMBL" id="JBHTIK010000005">
    <property type="protein sequence ID" value="MFD0848480.1"/>
    <property type="molecule type" value="Genomic_DNA"/>
</dbReference>
<dbReference type="Pfam" id="PF00067">
    <property type="entry name" value="p450"/>
    <property type="match status" value="1"/>
</dbReference>
<dbReference type="RefSeq" id="WP_381489293.1">
    <property type="nucleotide sequence ID" value="NZ_JBHTIK010000005.1"/>
</dbReference>
<dbReference type="Gene3D" id="1.10.630.10">
    <property type="entry name" value="Cytochrome P450"/>
    <property type="match status" value="1"/>
</dbReference>
<gene>
    <name evidence="2" type="ORF">ACFQ00_09105</name>
</gene>
<dbReference type="Proteomes" id="UP001597124">
    <property type="component" value="Unassembled WGS sequence"/>
</dbReference>
<dbReference type="PRINTS" id="PR00359">
    <property type="entry name" value="BP450"/>
</dbReference>
<evidence type="ECO:0000313" key="3">
    <source>
        <dbReference type="Proteomes" id="UP001597124"/>
    </source>
</evidence>
<accession>A0ABW3C2B6</accession>
<name>A0ABW3C2B6_SPHXN</name>
<comment type="caution">
    <text evidence="2">The sequence shown here is derived from an EMBL/GenBank/DDBJ whole genome shotgun (WGS) entry which is preliminary data.</text>
</comment>
<evidence type="ECO:0000313" key="2">
    <source>
        <dbReference type="EMBL" id="MFD0848480.1"/>
    </source>
</evidence>
<dbReference type="InterPro" id="IPR002397">
    <property type="entry name" value="Cyt_P450_B"/>
</dbReference>
<proteinExistence type="inferred from homology"/>
<organism evidence="2 3">
    <name type="scientific">Sphingosinicella xenopeptidilytica</name>
    <dbReference type="NCBI Taxonomy" id="364098"/>
    <lineage>
        <taxon>Bacteria</taxon>
        <taxon>Pseudomonadati</taxon>
        <taxon>Pseudomonadota</taxon>
        <taxon>Alphaproteobacteria</taxon>
        <taxon>Sphingomonadales</taxon>
        <taxon>Sphingosinicellaceae</taxon>
        <taxon>Sphingosinicella</taxon>
    </lineage>
</organism>